<dbReference type="InterPro" id="IPR035979">
    <property type="entry name" value="RBD_domain_sf"/>
</dbReference>
<evidence type="ECO:0000259" key="12">
    <source>
        <dbReference type="PROSITE" id="PS50102"/>
    </source>
</evidence>
<dbReference type="PANTHER" id="PTHR14089:SF6">
    <property type="entry name" value="PRE-MRNA-SPLICING FACTOR RBM22"/>
    <property type="match status" value="1"/>
</dbReference>
<keyword evidence="4" id="KW-0507">mRNA processing</keyword>
<evidence type="ECO:0000256" key="4">
    <source>
        <dbReference type="ARBA" id="ARBA00022664"/>
    </source>
</evidence>
<gene>
    <name evidence="13" type="primary">SLT11_0</name>
    <name evidence="13" type="ORF">Cantr_02529</name>
</gene>
<dbReference type="GO" id="GO:0036002">
    <property type="term" value="F:pre-mRNA binding"/>
    <property type="evidence" value="ECO:0007669"/>
    <property type="project" value="TreeGrafter"/>
</dbReference>
<dbReference type="InterPro" id="IPR048995">
    <property type="entry name" value="STL11/RBM22-like_N"/>
</dbReference>
<dbReference type="GO" id="GO:0008380">
    <property type="term" value="P:RNA splicing"/>
    <property type="evidence" value="ECO:0007669"/>
    <property type="project" value="UniProtKB-KW"/>
</dbReference>
<sequence length="320" mass="35200">MSSDTFSICSTCLGPDKHIKLIKQPNGAECRQCTRPFTVYRWGNRSASSKLQKTIICMTCAQARHCCQSCLLDITYGIPTDIRDTALKMAGLEPVWNAANNPTNREVKAIMADKLEKKFKDEESKTNDILSKLAEKLNVTKKHEEEEEEVVKSGDVPVDVGKLAKKLPFGNLLDVSKYKDMTSFFIFGFPSDIPKSMISAHASQYGKLKSIVVSSESRCGFITFENKESANAFARAVDENGMNENKATAGLLLLDSNPMRVCFGKQRPLPGSAGDMKKLSGVVAKAMKQLAEKDQGDKGASSSSKPAAKKYKALQDDYEE</sequence>
<dbReference type="Proteomes" id="UP000253472">
    <property type="component" value="Unassembled WGS sequence"/>
</dbReference>
<comment type="function">
    <text evidence="9">Involved in pre-mRNA splicing. Facilitates the cooperative formation of U2/U6 helix II in association with stem II in the spliceosome. Binds to RNA.</text>
</comment>
<keyword evidence="7" id="KW-0508">mRNA splicing</keyword>
<keyword evidence="8" id="KW-0539">Nucleus</keyword>
<dbReference type="GO" id="GO:0017070">
    <property type="term" value="F:U6 snRNA binding"/>
    <property type="evidence" value="ECO:0007669"/>
    <property type="project" value="TreeGrafter"/>
</dbReference>
<reference evidence="13 14" key="1">
    <citation type="submission" date="2018-06" db="EMBL/GenBank/DDBJ databases">
        <title>Whole genome sequencing of Candida tropicalis (genome annotated by CSBL at Korea University).</title>
        <authorList>
            <person name="Ahn J."/>
        </authorList>
    </citation>
    <scope>NUCLEOTIDE SEQUENCE [LARGE SCALE GENOMIC DNA]</scope>
    <source>
        <strain evidence="13 14">ATCC 20962</strain>
    </source>
</reference>
<dbReference type="GO" id="GO:0071006">
    <property type="term" value="C:U2-type catalytic step 1 spliceosome"/>
    <property type="evidence" value="ECO:0007669"/>
    <property type="project" value="TreeGrafter"/>
</dbReference>
<name>A0A367YNP7_9ASCO</name>
<keyword evidence="14" id="KW-1185">Reference proteome</keyword>
<evidence type="ECO:0000256" key="9">
    <source>
        <dbReference type="ARBA" id="ARBA00025609"/>
    </source>
</evidence>
<dbReference type="Pfam" id="PF21369">
    <property type="entry name" value="STL11_N"/>
    <property type="match status" value="1"/>
</dbReference>
<evidence type="ECO:0000256" key="5">
    <source>
        <dbReference type="ARBA" id="ARBA00022728"/>
    </source>
</evidence>
<dbReference type="SUPFAM" id="SSF54928">
    <property type="entry name" value="RNA-binding domain, RBD"/>
    <property type="match status" value="1"/>
</dbReference>
<keyword evidence="5" id="KW-0747">Spliceosome</keyword>
<dbReference type="InterPro" id="IPR039171">
    <property type="entry name" value="Cwc2/Slt11"/>
</dbReference>
<dbReference type="PANTHER" id="PTHR14089">
    <property type="entry name" value="PRE-MRNA-SPLICING FACTOR RBM22"/>
    <property type="match status" value="1"/>
</dbReference>
<evidence type="ECO:0000313" key="14">
    <source>
        <dbReference type="Proteomes" id="UP000253472"/>
    </source>
</evidence>
<feature type="domain" description="RRM" evidence="12">
    <location>
        <begin position="182"/>
        <end position="266"/>
    </location>
</feature>
<dbReference type="STRING" id="5486.A0A367YNP7"/>
<keyword evidence="6 10" id="KW-0694">RNA-binding</keyword>
<dbReference type="GO" id="GO:0006397">
    <property type="term" value="P:mRNA processing"/>
    <property type="evidence" value="ECO:0007669"/>
    <property type="project" value="UniProtKB-KW"/>
</dbReference>
<comment type="similarity">
    <text evidence="2">Belongs to the SLT11 family.</text>
</comment>
<evidence type="ECO:0000256" key="6">
    <source>
        <dbReference type="ARBA" id="ARBA00022884"/>
    </source>
</evidence>
<dbReference type="InterPro" id="IPR012677">
    <property type="entry name" value="Nucleotide-bd_a/b_plait_sf"/>
</dbReference>
<dbReference type="EMBL" id="QLNQ01000001">
    <property type="protein sequence ID" value="RCK67454.1"/>
    <property type="molecule type" value="Genomic_DNA"/>
</dbReference>
<dbReference type="OrthoDB" id="10259600at2759"/>
<dbReference type="AlphaFoldDB" id="A0A367YNP7"/>
<dbReference type="InterPro" id="IPR000504">
    <property type="entry name" value="RRM_dom"/>
</dbReference>
<evidence type="ECO:0000256" key="3">
    <source>
        <dbReference type="ARBA" id="ARBA00019060"/>
    </source>
</evidence>
<evidence type="ECO:0000256" key="7">
    <source>
        <dbReference type="ARBA" id="ARBA00023187"/>
    </source>
</evidence>
<dbReference type="InterPro" id="IPR034356">
    <property type="entry name" value="Slt11_RRM"/>
</dbReference>
<evidence type="ECO:0000256" key="11">
    <source>
        <dbReference type="SAM" id="MobiDB-lite"/>
    </source>
</evidence>
<dbReference type="SMART" id="SM00360">
    <property type="entry name" value="RRM"/>
    <property type="match status" value="1"/>
</dbReference>
<dbReference type="CDD" id="cd12265">
    <property type="entry name" value="RRM_SLT11"/>
    <property type="match status" value="1"/>
</dbReference>
<evidence type="ECO:0000256" key="10">
    <source>
        <dbReference type="PROSITE-ProRule" id="PRU00176"/>
    </source>
</evidence>
<organism evidence="13 14">
    <name type="scientific">Candida viswanathii</name>
    <dbReference type="NCBI Taxonomy" id="5486"/>
    <lineage>
        <taxon>Eukaryota</taxon>
        <taxon>Fungi</taxon>
        <taxon>Dikarya</taxon>
        <taxon>Ascomycota</taxon>
        <taxon>Saccharomycotina</taxon>
        <taxon>Pichiomycetes</taxon>
        <taxon>Debaryomycetaceae</taxon>
        <taxon>Candida/Lodderomyces clade</taxon>
        <taxon>Candida</taxon>
    </lineage>
</organism>
<feature type="region of interest" description="Disordered" evidence="11">
    <location>
        <begin position="290"/>
        <end position="320"/>
    </location>
</feature>
<protein>
    <recommendedName>
        <fullName evidence="3">Pre-mRNA-splicing factor SLT11</fullName>
    </recommendedName>
</protein>
<comment type="caution">
    <text evidence="13">The sequence shown here is derived from an EMBL/GenBank/DDBJ whole genome shotgun (WGS) entry which is preliminary data.</text>
</comment>
<evidence type="ECO:0000313" key="13">
    <source>
        <dbReference type="EMBL" id="RCK67454.1"/>
    </source>
</evidence>
<dbReference type="PROSITE" id="PS50102">
    <property type="entry name" value="RRM"/>
    <property type="match status" value="1"/>
</dbReference>
<accession>A0A367YNP7</accession>
<evidence type="ECO:0000256" key="2">
    <source>
        <dbReference type="ARBA" id="ARBA00007781"/>
    </source>
</evidence>
<dbReference type="Gene3D" id="3.30.70.330">
    <property type="match status" value="1"/>
</dbReference>
<evidence type="ECO:0000256" key="8">
    <source>
        <dbReference type="ARBA" id="ARBA00023242"/>
    </source>
</evidence>
<dbReference type="GO" id="GO:0000974">
    <property type="term" value="C:Prp19 complex"/>
    <property type="evidence" value="ECO:0007669"/>
    <property type="project" value="TreeGrafter"/>
</dbReference>
<dbReference type="Pfam" id="PF00076">
    <property type="entry name" value="RRM_1"/>
    <property type="match status" value="1"/>
</dbReference>
<evidence type="ECO:0000256" key="1">
    <source>
        <dbReference type="ARBA" id="ARBA00004123"/>
    </source>
</evidence>
<proteinExistence type="inferred from homology"/>
<dbReference type="GO" id="GO:0071007">
    <property type="term" value="C:U2-type catalytic step 2 spliceosome"/>
    <property type="evidence" value="ECO:0007669"/>
    <property type="project" value="TreeGrafter"/>
</dbReference>
<comment type="subcellular location">
    <subcellularLocation>
        <location evidence="1">Nucleus</location>
    </subcellularLocation>
</comment>